<dbReference type="InterPro" id="IPR010104">
    <property type="entry name" value="TonB_rcpt_bac"/>
</dbReference>
<dbReference type="NCBIfam" id="TIGR01782">
    <property type="entry name" value="TonB-Xanth-Caul"/>
    <property type="match status" value="1"/>
</dbReference>
<keyword evidence="2 8" id="KW-0813">Transport</keyword>
<evidence type="ECO:0000256" key="6">
    <source>
        <dbReference type="ARBA" id="ARBA00023136"/>
    </source>
</evidence>
<evidence type="ECO:0000256" key="9">
    <source>
        <dbReference type="RuleBase" id="RU003357"/>
    </source>
</evidence>
<evidence type="ECO:0000256" key="3">
    <source>
        <dbReference type="ARBA" id="ARBA00022452"/>
    </source>
</evidence>
<dbReference type="Gene3D" id="2.40.170.20">
    <property type="entry name" value="TonB-dependent receptor, beta-barrel domain"/>
    <property type="match status" value="1"/>
</dbReference>
<feature type="domain" description="TonB-dependent receptor-like beta-barrel" evidence="11">
    <location>
        <begin position="466"/>
        <end position="970"/>
    </location>
</feature>
<organism evidence="13 14">
    <name type="scientific">Stenotrophomonas maltophilia</name>
    <name type="common">Pseudomonas maltophilia</name>
    <name type="synonym">Xanthomonas maltophilia</name>
    <dbReference type="NCBI Taxonomy" id="40324"/>
    <lineage>
        <taxon>Bacteria</taxon>
        <taxon>Pseudomonadati</taxon>
        <taxon>Pseudomonadota</taxon>
        <taxon>Gammaproteobacteria</taxon>
        <taxon>Lysobacterales</taxon>
        <taxon>Lysobacteraceae</taxon>
        <taxon>Stenotrophomonas</taxon>
        <taxon>Stenotrophomonas maltophilia group</taxon>
    </lineage>
</organism>
<evidence type="ECO:0000313" key="13">
    <source>
        <dbReference type="EMBL" id="OWQ53884.1"/>
    </source>
</evidence>
<protein>
    <submittedName>
        <fullName evidence="13">TonB-dependent receptor</fullName>
    </submittedName>
</protein>
<feature type="chain" id="PRO_5013009743" evidence="10">
    <location>
        <begin position="28"/>
        <end position="1003"/>
    </location>
</feature>
<evidence type="ECO:0000256" key="8">
    <source>
        <dbReference type="PROSITE-ProRule" id="PRU01360"/>
    </source>
</evidence>
<dbReference type="Gene3D" id="2.170.130.10">
    <property type="entry name" value="TonB-dependent receptor, plug domain"/>
    <property type="match status" value="1"/>
</dbReference>
<keyword evidence="7 8" id="KW-0998">Cell outer membrane</keyword>
<accession>A0A246HMG0</accession>
<evidence type="ECO:0000256" key="4">
    <source>
        <dbReference type="ARBA" id="ARBA00022692"/>
    </source>
</evidence>
<evidence type="ECO:0000256" key="5">
    <source>
        <dbReference type="ARBA" id="ARBA00023077"/>
    </source>
</evidence>
<comment type="caution">
    <text evidence="13">The sequence shown here is derived from an EMBL/GenBank/DDBJ whole genome shotgun (WGS) entry which is preliminary data.</text>
</comment>
<comment type="subcellular location">
    <subcellularLocation>
        <location evidence="1 8">Cell outer membrane</location>
        <topology evidence="1 8">Multi-pass membrane protein</topology>
    </subcellularLocation>
</comment>
<dbReference type="Pfam" id="PF07715">
    <property type="entry name" value="Plug"/>
    <property type="match status" value="1"/>
</dbReference>
<comment type="similarity">
    <text evidence="8 9">Belongs to the TonB-dependent receptor family.</text>
</comment>
<keyword evidence="4 8" id="KW-0812">Transmembrane</keyword>
<keyword evidence="10" id="KW-0732">Signal</keyword>
<evidence type="ECO:0000259" key="11">
    <source>
        <dbReference type="Pfam" id="PF00593"/>
    </source>
</evidence>
<feature type="domain" description="TonB-dependent receptor plug" evidence="12">
    <location>
        <begin position="67"/>
        <end position="179"/>
    </location>
</feature>
<dbReference type="CDD" id="cd01347">
    <property type="entry name" value="ligand_gated_channel"/>
    <property type="match status" value="1"/>
</dbReference>
<dbReference type="PROSITE" id="PS52016">
    <property type="entry name" value="TONB_DEPENDENT_REC_3"/>
    <property type="match status" value="1"/>
</dbReference>
<feature type="signal peptide" evidence="10">
    <location>
        <begin position="1"/>
        <end position="27"/>
    </location>
</feature>
<keyword evidence="5 9" id="KW-0798">TonB box</keyword>
<dbReference type="PANTHER" id="PTHR40980">
    <property type="entry name" value="PLUG DOMAIN-CONTAINING PROTEIN"/>
    <property type="match status" value="1"/>
</dbReference>
<name>A0A246HMG0_STEMA</name>
<dbReference type="InterPro" id="IPR039426">
    <property type="entry name" value="TonB-dep_rcpt-like"/>
</dbReference>
<evidence type="ECO:0000256" key="2">
    <source>
        <dbReference type="ARBA" id="ARBA00022448"/>
    </source>
</evidence>
<evidence type="ECO:0000256" key="1">
    <source>
        <dbReference type="ARBA" id="ARBA00004571"/>
    </source>
</evidence>
<proteinExistence type="inferred from homology"/>
<dbReference type="AlphaFoldDB" id="A0A246HMG0"/>
<evidence type="ECO:0000256" key="7">
    <source>
        <dbReference type="ARBA" id="ARBA00023237"/>
    </source>
</evidence>
<dbReference type="Pfam" id="PF00593">
    <property type="entry name" value="TonB_dep_Rec_b-barrel"/>
    <property type="match status" value="1"/>
</dbReference>
<dbReference type="InterPro" id="IPR037066">
    <property type="entry name" value="Plug_dom_sf"/>
</dbReference>
<keyword evidence="6 8" id="KW-0472">Membrane</keyword>
<dbReference type="EMBL" id="NIVS01000020">
    <property type="protein sequence ID" value="OWQ53884.1"/>
    <property type="molecule type" value="Genomic_DNA"/>
</dbReference>
<keyword evidence="3 8" id="KW-1134">Transmembrane beta strand</keyword>
<evidence type="ECO:0000256" key="10">
    <source>
        <dbReference type="SAM" id="SignalP"/>
    </source>
</evidence>
<dbReference type="GO" id="GO:0009279">
    <property type="term" value="C:cell outer membrane"/>
    <property type="evidence" value="ECO:0007669"/>
    <property type="project" value="UniProtKB-SubCell"/>
</dbReference>
<sequence length="1003" mass="108590">MKTYKAVPRKAMLTSALLAVLAGPAWAQDPAARETTTTAPDGVDPTTLDTVQVTGIRGSLTSSMNLKRDSQGVVDGIVAEDIGKFPDTNLAESLQRISGVSIDRTASGEGSKVTVRGIGPDYNLVLLNGRQMPASNLGAGGAGLNSSRSFDFANLAAESVSAVEVYKTGRADNPAGGIGATINIKTMRPLESEPVISLGLKAVNDSSNDNLPRTLQGSKVTGELSGIFSQTYADGRFGVALSASHQERDSGFNQATVAEGWATFRGNEATDWRALPLPGQGYSDRITNRPDPDDIYGRPQNTAYNVNGVQRQRTNGQATFQWKPADNITTTLDYTFVENKVQQQRSELSVWFNYGPGDSTWTNGPIAAPIIYSEDMTGSDVSMGGMKLATKNSMDSLGFNVDWEVNDALDLSFDVHNSTAESQPDGPYGSAGVLGVAAFVRGTTTVDYSGDLPIIHMDLPPGGVQASDALVTGSVFQNSYNKSKVEQYQGRGTFKFADYSALDFGVGYTQVENRSASAIMQRNSWGGLGDPSDYDDNIWYADDMSRYFKAFSGHNDPRMTGRFLVFDFDRLRAQAAGVATDAEPACPTCYVAPTEYSEDIRTTEKSKSAYAQYRTTFDWSMPLHVAAGVRYEQTEVESQALVRLPTGISWGSANEFNVTYDANGTFVGGTGKYNYVLPNLDLKLDINEALALRGSYSRSIGRPGWTQIQSGSRVDDIVRTQGGTGSRGNPGLEPLVSDNFDLSLEWYYGESSYASVGFFRKNIKNFISNTIVRENTGTLHTPVGGAYWNEALGSGCGATDMPCIRDYIFTNHAGDPGVTYTGRNSAGQMTGTIVGQPGDPVAGFDTTVPANQHSDHLDGWELAVQHLFGQSGFGLAANYTKVKSGLTFDNYSLGDQYPMIGLSDSANLVAFYEKNAWQVRAAYNWRDKFLNGIGGQGPNPNYTEAYGQLDLNISYAVSDQLTLSLEAINLTDETMRTYARHSNMLRYATQTGPRYMFGVRYKF</sequence>
<gene>
    <name evidence="13" type="ORF">CEE60_09425</name>
</gene>
<evidence type="ECO:0000259" key="12">
    <source>
        <dbReference type="Pfam" id="PF07715"/>
    </source>
</evidence>
<dbReference type="Proteomes" id="UP000198157">
    <property type="component" value="Unassembled WGS sequence"/>
</dbReference>
<dbReference type="PANTHER" id="PTHR40980:SF3">
    <property type="entry name" value="TONB-DEPENDENT RECEPTOR-LIKE BETA-BARREL DOMAIN-CONTAINING PROTEIN"/>
    <property type="match status" value="1"/>
</dbReference>
<dbReference type="SUPFAM" id="SSF56935">
    <property type="entry name" value="Porins"/>
    <property type="match status" value="1"/>
</dbReference>
<dbReference type="InterPro" id="IPR036942">
    <property type="entry name" value="Beta-barrel_TonB_sf"/>
</dbReference>
<keyword evidence="13" id="KW-0675">Receptor</keyword>
<evidence type="ECO:0000313" key="14">
    <source>
        <dbReference type="Proteomes" id="UP000198157"/>
    </source>
</evidence>
<dbReference type="InterPro" id="IPR012910">
    <property type="entry name" value="Plug_dom"/>
</dbReference>
<reference evidence="13 14" key="1">
    <citation type="submission" date="2017-06" db="EMBL/GenBank/DDBJ databases">
        <authorList>
            <person name="Kim H.J."/>
            <person name="Triplett B.A."/>
        </authorList>
    </citation>
    <scope>NUCLEOTIDE SEQUENCE [LARGE SCALE GENOMIC DNA]</scope>
    <source>
        <strain evidence="13 14">13146</strain>
    </source>
</reference>
<dbReference type="InterPro" id="IPR000531">
    <property type="entry name" value="Beta-barrel_TonB"/>
</dbReference>
<dbReference type="OrthoDB" id="8727862at2"/>